<keyword evidence="1" id="KW-1133">Transmembrane helix</keyword>
<keyword evidence="1" id="KW-0472">Membrane</keyword>
<name>A0A103XCD7_CYNCS</name>
<reference evidence="2 3" key="1">
    <citation type="journal article" date="2016" name="Sci. Rep.">
        <title>The genome sequence of the outbreeding globe artichoke constructed de novo incorporating a phase-aware low-pass sequencing strategy of F1 progeny.</title>
        <authorList>
            <person name="Scaglione D."/>
            <person name="Reyes-Chin-Wo S."/>
            <person name="Acquadro A."/>
            <person name="Froenicke L."/>
            <person name="Portis E."/>
            <person name="Beitel C."/>
            <person name="Tirone M."/>
            <person name="Mauro R."/>
            <person name="Lo Monaco A."/>
            <person name="Mauromicale G."/>
            <person name="Faccioli P."/>
            <person name="Cattivelli L."/>
            <person name="Rieseberg L."/>
            <person name="Michelmore R."/>
            <person name="Lanteri S."/>
        </authorList>
    </citation>
    <scope>NUCLEOTIDE SEQUENCE [LARGE SCALE GENOMIC DNA]</scope>
    <source>
        <strain evidence="2">2C</strain>
    </source>
</reference>
<protein>
    <submittedName>
        <fullName evidence="2">Uncharacterized protein</fullName>
    </submittedName>
</protein>
<organism evidence="2 3">
    <name type="scientific">Cynara cardunculus var. scolymus</name>
    <name type="common">Globe artichoke</name>
    <name type="synonym">Cynara scolymus</name>
    <dbReference type="NCBI Taxonomy" id="59895"/>
    <lineage>
        <taxon>Eukaryota</taxon>
        <taxon>Viridiplantae</taxon>
        <taxon>Streptophyta</taxon>
        <taxon>Embryophyta</taxon>
        <taxon>Tracheophyta</taxon>
        <taxon>Spermatophyta</taxon>
        <taxon>Magnoliopsida</taxon>
        <taxon>eudicotyledons</taxon>
        <taxon>Gunneridae</taxon>
        <taxon>Pentapetalae</taxon>
        <taxon>asterids</taxon>
        <taxon>campanulids</taxon>
        <taxon>Asterales</taxon>
        <taxon>Asteraceae</taxon>
        <taxon>Carduoideae</taxon>
        <taxon>Cardueae</taxon>
        <taxon>Carduinae</taxon>
        <taxon>Cynara</taxon>
    </lineage>
</organism>
<feature type="non-terminal residue" evidence="2">
    <location>
        <position position="1"/>
    </location>
</feature>
<accession>A0A103XCD7</accession>
<dbReference type="Gramene" id="KVH88129">
    <property type="protein sequence ID" value="KVH88129"/>
    <property type="gene ID" value="Ccrd_024483"/>
</dbReference>
<evidence type="ECO:0000313" key="3">
    <source>
        <dbReference type="Proteomes" id="UP000243975"/>
    </source>
</evidence>
<evidence type="ECO:0000313" key="2">
    <source>
        <dbReference type="EMBL" id="KVH88129.1"/>
    </source>
</evidence>
<dbReference type="Proteomes" id="UP000243975">
    <property type="component" value="Unassembled WGS sequence"/>
</dbReference>
<feature type="transmembrane region" description="Helical" evidence="1">
    <location>
        <begin position="52"/>
        <end position="74"/>
    </location>
</feature>
<evidence type="ECO:0000256" key="1">
    <source>
        <dbReference type="SAM" id="Phobius"/>
    </source>
</evidence>
<comment type="caution">
    <text evidence="2">The sequence shown here is derived from an EMBL/GenBank/DDBJ whole genome shotgun (WGS) entry which is preliminary data.</text>
</comment>
<keyword evidence="1" id="KW-0812">Transmembrane</keyword>
<dbReference type="AlphaFoldDB" id="A0A103XCD7"/>
<sequence>QLHFDSKTIQQVHRFLTALQRSCAHIADLTQIVQQQHCSLTFKLHQQHFSQIAVRTQGLVLCCLLFGAASIIVVC</sequence>
<keyword evidence="3" id="KW-1185">Reference proteome</keyword>
<dbReference type="EMBL" id="LEKV01005557">
    <property type="protein sequence ID" value="KVH88129.1"/>
    <property type="molecule type" value="Genomic_DNA"/>
</dbReference>
<proteinExistence type="predicted"/>
<gene>
    <name evidence="2" type="ORF">Ccrd_024483</name>
</gene>